<organism evidence="2 3">
    <name type="scientific">Corynebacterium ammoniagenes DSM 20306</name>
    <dbReference type="NCBI Taxonomy" id="649754"/>
    <lineage>
        <taxon>Bacteria</taxon>
        <taxon>Bacillati</taxon>
        <taxon>Actinomycetota</taxon>
        <taxon>Actinomycetes</taxon>
        <taxon>Mycobacteriales</taxon>
        <taxon>Corynebacteriaceae</taxon>
        <taxon>Corynebacterium</taxon>
    </lineage>
</organism>
<sequence length="39" mass="4546">MLRRKKDYNGGEALSFSSQPSPRRKHNPLDGRREEAVDF</sequence>
<keyword evidence="3" id="KW-1185">Reference proteome</keyword>
<accession>A0ABP2IAK9</accession>
<comment type="caution">
    <text evidence="2">The sequence shown here is derived from an EMBL/GenBank/DDBJ whole genome shotgun (WGS) entry which is preliminary data.</text>
</comment>
<gene>
    <name evidence="2" type="ORF">HMPREF0281_01965</name>
</gene>
<proteinExistence type="predicted"/>
<evidence type="ECO:0000313" key="3">
    <source>
        <dbReference type="Proteomes" id="UP000006015"/>
    </source>
</evidence>
<dbReference type="EMBL" id="ADNS01000027">
    <property type="protein sequence ID" value="EFG80601.1"/>
    <property type="molecule type" value="Genomic_DNA"/>
</dbReference>
<feature type="compositionally biased region" description="Basic and acidic residues" evidence="1">
    <location>
        <begin position="27"/>
        <end position="39"/>
    </location>
</feature>
<feature type="region of interest" description="Disordered" evidence="1">
    <location>
        <begin position="1"/>
        <end position="39"/>
    </location>
</feature>
<dbReference type="Proteomes" id="UP000006015">
    <property type="component" value="Unassembled WGS sequence"/>
</dbReference>
<protein>
    <submittedName>
        <fullName evidence="2">Uncharacterized protein</fullName>
    </submittedName>
</protein>
<reference evidence="2 3" key="1">
    <citation type="submission" date="2010-04" db="EMBL/GenBank/DDBJ databases">
        <authorList>
            <person name="Weinstock G."/>
            <person name="Sodergren E."/>
            <person name="Clifton S."/>
            <person name="Fulton L."/>
            <person name="Fulton B."/>
            <person name="Courtney L."/>
            <person name="Fronick C."/>
            <person name="Harrison M."/>
            <person name="Strong C."/>
            <person name="Farmer C."/>
            <person name="Delahaunty K."/>
            <person name="Markovic C."/>
            <person name="Hall O."/>
            <person name="Minx P."/>
            <person name="Tomlinson C."/>
            <person name="Mitreva M."/>
            <person name="Hou S."/>
            <person name="Wollam A."/>
            <person name="Pepin K.H."/>
            <person name="Johnson M."/>
            <person name="Bhonagiri V."/>
            <person name="Zhang X."/>
            <person name="Suruliraj S."/>
            <person name="Warren W."/>
            <person name="Chinwalla A."/>
            <person name="Mardis E.R."/>
            <person name="Wilson R.K."/>
        </authorList>
    </citation>
    <scope>NUCLEOTIDE SEQUENCE [LARGE SCALE GENOMIC DNA]</scope>
    <source>
        <strain evidence="2 3">DSM 20306</strain>
    </source>
</reference>
<evidence type="ECO:0000313" key="2">
    <source>
        <dbReference type="EMBL" id="EFG80601.1"/>
    </source>
</evidence>
<name>A0ABP2IAK9_CORAM</name>
<evidence type="ECO:0000256" key="1">
    <source>
        <dbReference type="SAM" id="MobiDB-lite"/>
    </source>
</evidence>